<dbReference type="PANTHER" id="PTHR24393">
    <property type="entry name" value="ZINC FINGER PROTEIN"/>
    <property type="match status" value="1"/>
</dbReference>
<feature type="region of interest" description="Disordered" evidence="8">
    <location>
        <begin position="60"/>
        <end position="92"/>
    </location>
</feature>
<evidence type="ECO:0000256" key="4">
    <source>
        <dbReference type="ARBA" id="ARBA00022771"/>
    </source>
</evidence>
<evidence type="ECO:0000259" key="9">
    <source>
        <dbReference type="PROSITE" id="PS50157"/>
    </source>
</evidence>
<dbReference type="Proteomes" id="UP001152300">
    <property type="component" value="Unassembled WGS sequence"/>
</dbReference>
<dbReference type="GO" id="GO:0000978">
    <property type="term" value="F:RNA polymerase II cis-regulatory region sequence-specific DNA binding"/>
    <property type="evidence" value="ECO:0007669"/>
    <property type="project" value="TreeGrafter"/>
</dbReference>
<keyword evidence="4 7" id="KW-0863">Zinc-finger</keyword>
<keyword evidence="11" id="KW-1185">Reference proteome</keyword>
<evidence type="ECO:0000256" key="3">
    <source>
        <dbReference type="ARBA" id="ARBA00022737"/>
    </source>
</evidence>
<dbReference type="InterPro" id="IPR036236">
    <property type="entry name" value="Znf_C2H2_sf"/>
</dbReference>
<dbReference type="GO" id="GO:0001228">
    <property type="term" value="F:DNA-binding transcription activator activity, RNA polymerase II-specific"/>
    <property type="evidence" value="ECO:0007669"/>
    <property type="project" value="TreeGrafter"/>
</dbReference>
<dbReference type="AlphaFoldDB" id="A0A9X0DE45"/>
<dbReference type="GO" id="GO:0005634">
    <property type="term" value="C:nucleus"/>
    <property type="evidence" value="ECO:0007669"/>
    <property type="project" value="UniProtKB-SubCell"/>
</dbReference>
<feature type="domain" description="C2H2-type" evidence="9">
    <location>
        <begin position="93"/>
        <end position="120"/>
    </location>
</feature>
<accession>A0A9X0DE45</accession>
<feature type="region of interest" description="Disordered" evidence="8">
    <location>
        <begin position="1"/>
        <end position="32"/>
    </location>
</feature>
<comment type="subcellular location">
    <subcellularLocation>
        <location evidence="1">Nucleus</location>
    </subcellularLocation>
</comment>
<evidence type="ECO:0000256" key="7">
    <source>
        <dbReference type="PROSITE-ProRule" id="PRU00042"/>
    </source>
</evidence>
<comment type="caution">
    <text evidence="10">The sequence shown here is derived from an EMBL/GenBank/DDBJ whole genome shotgun (WGS) entry which is preliminary data.</text>
</comment>
<dbReference type="PANTHER" id="PTHR24393:SF136">
    <property type="entry name" value="LD28458P-RELATED"/>
    <property type="match status" value="1"/>
</dbReference>
<name>A0A9X0DE45_9HELO</name>
<dbReference type="PROSITE" id="PS00028">
    <property type="entry name" value="ZINC_FINGER_C2H2_1"/>
    <property type="match status" value="1"/>
</dbReference>
<dbReference type="SUPFAM" id="SSF57667">
    <property type="entry name" value="beta-beta-alpha zinc fingers"/>
    <property type="match status" value="1"/>
</dbReference>
<dbReference type="Gene3D" id="3.30.160.60">
    <property type="entry name" value="Classic Zinc Finger"/>
    <property type="match status" value="1"/>
</dbReference>
<protein>
    <recommendedName>
        <fullName evidence="9">C2H2-type domain-containing protein</fullName>
    </recommendedName>
</protein>
<dbReference type="FunFam" id="3.30.160.60:FF:001498">
    <property type="entry name" value="Zinc finger protein 404"/>
    <property type="match status" value="1"/>
</dbReference>
<dbReference type="OrthoDB" id="8117402at2759"/>
<organism evidence="10 11">
    <name type="scientific">Sclerotinia nivalis</name>
    <dbReference type="NCBI Taxonomy" id="352851"/>
    <lineage>
        <taxon>Eukaryota</taxon>
        <taxon>Fungi</taxon>
        <taxon>Dikarya</taxon>
        <taxon>Ascomycota</taxon>
        <taxon>Pezizomycotina</taxon>
        <taxon>Leotiomycetes</taxon>
        <taxon>Helotiales</taxon>
        <taxon>Sclerotiniaceae</taxon>
        <taxon>Sclerotinia</taxon>
    </lineage>
</organism>
<dbReference type="GO" id="GO:0008270">
    <property type="term" value="F:zinc ion binding"/>
    <property type="evidence" value="ECO:0007669"/>
    <property type="project" value="UniProtKB-KW"/>
</dbReference>
<feature type="compositionally biased region" description="Polar residues" evidence="8">
    <location>
        <begin position="60"/>
        <end position="76"/>
    </location>
</feature>
<dbReference type="EMBL" id="JAPEIS010000016">
    <property type="protein sequence ID" value="KAJ8058217.1"/>
    <property type="molecule type" value="Genomic_DNA"/>
</dbReference>
<feature type="compositionally biased region" description="Basic and acidic residues" evidence="8">
    <location>
        <begin position="18"/>
        <end position="28"/>
    </location>
</feature>
<reference evidence="10" key="1">
    <citation type="submission" date="2022-11" db="EMBL/GenBank/DDBJ databases">
        <title>Genome Resource of Sclerotinia nivalis Strain SnTB1, a Plant Pathogen Isolated from American Ginseng.</title>
        <authorList>
            <person name="Fan S."/>
        </authorList>
    </citation>
    <scope>NUCLEOTIDE SEQUENCE</scope>
    <source>
        <strain evidence="10">SnTB1</strain>
    </source>
</reference>
<evidence type="ECO:0000313" key="10">
    <source>
        <dbReference type="EMBL" id="KAJ8058217.1"/>
    </source>
</evidence>
<dbReference type="InterPro" id="IPR013087">
    <property type="entry name" value="Znf_C2H2_type"/>
</dbReference>
<keyword evidence="5" id="KW-0862">Zinc</keyword>
<dbReference type="PROSITE" id="PS50157">
    <property type="entry name" value="ZINC_FINGER_C2H2_2"/>
    <property type="match status" value="1"/>
</dbReference>
<keyword evidence="3" id="KW-0677">Repeat</keyword>
<evidence type="ECO:0000256" key="6">
    <source>
        <dbReference type="ARBA" id="ARBA00023242"/>
    </source>
</evidence>
<evidence type="ECO:0000256" key="8">
    <source>
        <dbReference type="SAM" id="MobiDB-lite"/>
    </source>
</evidence>
<gene>
    <name evidence="10" type="ORF">OCU04_012414</name>
</gene>
<dbReference type="SMART" id="SM00355">
    <property type="entry name" value="ZnF_C2H2"/>
    <property type="match status" value="1"/>
</dbReference>
<keyword evidence="6" id="KW-0539">Nucleus</keyword>
<dbReference type="Pfam" id="PF13912">
    <property type="entry name" value="zf-C2H2_6"/>
    <property type="match status" value="1"/>
</dbReference>
<proteinExistence type="predicted"/>
<sequence length="170" mass="18949">MQRPHSYVQIPDFPSANRDLEGHQRRNESGSTFSGLRDLYHIEKQLDAVSLNCQAPIHTQAPSAAQKSFPSPTASPSERIPNAKEVRKRGDPHRCDVCSKTFTRGTTLREHSRTHTDEKPYKCSSCEKPSQDSKTVVITSDCIPMLSNFVAVTIDMILVYFGDVAANSQD</sequence>
<evidence type="ECO:0000256" key="2">
    <source>
        <dbReference type="ARBA" id="ARBA00022723"/>
    </source>
</evidence>
<feature type="compositionally biased region" description="Basic and acidic residues" evidence="8">
    <location>
        <begin position="81"/>
        <end position="92"/>
    </location>
</feature>
<evidence type="ECO:0000256" key="5">
    <source>
        <dbReference type="ARBA" id="ARBA00022833"/>
    </source>
</evidence>
<evidence type="ECO:0000313" key="11">
    <source>
        <dbReference type="Proteomes" id="UP001152300"/>
    </source>
</evidence>
<evidence type="ECO:0000256" key="1">
    <source>
        <dbReference type="ARBA" id="ARBA00004123"/>
    </source>
</evidence>
<keyword evidence="2" id="KW-0479">Metal-binding</keyword>